<reference evidence="1 2" key="1">
    <citation type="submission" date="2019-09" db="EMBL/GenBank/DDBJ databases">
        <title>A chromosome-level genome assembly of the Chinese tupelo Nyssa sinensis.</title>
        <authorList>
            <person name="Yang X."/>
            <person name="Kang M."/>
            <person name="Yang Y."/>
            <person name="Xiong H."/>
            <person name="Wang M."/>
            <person name="Zhang Z."/>
            <person name="Wang Z."/>
            <person name="Wu H."/>
            <person name="Ma T."/>
            <person name="Liu J."/>
            <person name="Xi Z."/>
        </authorList>
    </citation>
    <scope>NUCLEOTIDE SEQUENCE [LARGE SCALE GENOMIC DNA]</scope>
    <source>
        <strain evidence="1">J267</strain>
        <tissue evidence="1">Leaf</tissue>
    </source>
</reference>
<accession>A0A5J5BVU3</accession>
<proteinExistence type="predicted"/>
<dbReference type="EMBL" id="CM018033">
    <property type="protein sequence ID" value="KAA8546180.1"/>
    <property type="molecule type" value="Genomic_DNA"/>
</dbReference>
<dbReference type="SUPFAM" id="SSF56112">
    <property type="entry name" value="Protein kinase-like (PK-like)"/>
    <property type="match status" value="1"/>
</dbReference>
<organism evidence="1 2">
    <name type="scientific">Nyssa sinensis</name>
    <dbReference type="NCBI Taxonomy" id="561372"/>
    <lineage>
        <taxon>Eukaryota</taxon>
        <taxon>Viridiplantae</taxon>
        <taxon>Streptophyta</taxon>
        <taxon>Embryophyta</taxon>
        <taxon>Tracheophyta</taxon>
        <taxon>Spermatophyta</taxon>
        <taxon>Magnoliopsida</taxon>
        <taxon>eudicotyledons</taxon>
        <taxon>Gunneridae</taxon>
        <taxon>Pentapetalae</taxon>
        <taxon>asterids</taxon>
        <taxon>Cornales</taxon>
        <taxon>Nyssaceae</taxon>
        <taxon>Nyssa</taxon>
    </lineage>
</organism>
<dbReference type="Proteomes" id="UP000325577">
    <property type="component" value="Linkage Group LG10"/>
</dbReference>
<gene>
    <name evidence="1" type="ORF">F0562_020926</name>
</gene>
<name>A0A5J5BVU3_9ASTE</name>
<dbReference type="InterPro" id="IPR011009">
    <property type="entry name" value="Kinase-like_dom_sf"/>
</dbReference>
<sequence length="84" mass="9111">MSSISEAVDGVCAVLRSRQSMRGETQSRTRTRTRTSQLTGLQNLSHFVNLQLLPGNFSNAHIVGEGGFGKVYKGQVKIGPECCN</sequence>
<evidence type="ECO:0000313" key="1">
    <source>
        <dbReference type="EMBL" id="KAA8546180.1"/>
    </source>
</evidence>
<evidence type="ECO:0008006" key="3">
    <source>
        <dbReference type="Google" id="ProtNLM"/>
    </source>
</evidence>
<dbReference type="AlphaFoldDB" id="A0A5J5BVU3"/>
<dbReference type="Gene3D" id="3.30.200.20">
    <property type="entry name" value="Phosphorylase Kinase, domain 1"/>
    <property type="match status" value="1"/>
</dbReference>
<protein>
    <recommendedName>
        <fullName evidence="3">Protein kinase domain-containing protein</fullName>
    </recommendedName>
</protein>
<evidence type="ECO:0000313" key="2">
    <source>
        <dbReference type="Proteomes" id="UP000325577"/>
    </source>
</evidence>
<keyword evidence="2" id="KW-1185">Reference proteome</keyword>
<dbReference type="OrthoDB" id="4062651at2759"/>